<reference evidence="2" key="1">
    <citation type="submission" date="2020-02" db="EMBL/GenBank/DDBJ databases">
        <authorList>
            <person name="Meier V. D."/>
        </authorList>
    </citation>
    <scope>NUCLEOTIDE SEQUENCE</scope>
    <source>
        <strain evidence="2">AVDCRST_MAG94</strain>
    </source>
</reference>
<protein>
    <submittedName>
        <fullName evidence="2">Uncharacterized protein</fullName>
    </submittedName>
</protein>
<dbReference type="AlphaFoldDB" id="A0A6J4NI39"/>
<evidence type="ECO:0000256" key="1">
    <source>
        <dbReference type="SAM" id="MobiDB-lite"/>
    </source>
</evidence>
<feature type="region of interest" description="Disordered" evidence="1">
    <location>
        <begin position="1"/>
        <end position="49"/>
    </location>
</feature>
<accession>A0A6J4NI39</accession>
<name>A0A6J4NI39_9CYAN</name>
<gene>
    <name evidence="2" type="ORF">AVDCRST_MAG94-5263</name>
</gene>
<evidence type="ECO:0000313" key="2">
    <source>
        <dbReference type="EMBL" id="CAA9388430.1"/>
    </source>
</evidence>
<dbReference type="EMBL" id="CADCTY010001815">
    <property type="protein sequence ID" value="CAA9388430.1"/>
    <property type="molecule type" value="Genomic_DNA"/>
</dbReference>
<sequence length="49" mass="5105">MKLQRGSRPLSHKGAPLTPTAKRTTCAGSTPVAGGKNIPPLFTTYKAVP</sequence>
<organism evidence="2">
    <name type="scientific">uncultured Leptolyngbya sp</name>
    <dbReference type="NCBI Taxonomy" id="332963"/>
    <lineage>
        <taxon>Bacteria</taxon>
        <taxon>Bacillati</taxon>
        <taxon>Cyanobacteriota</taxon>
        <taxon>Cyanophyceae</taxon>
        <taxon>Leptolyngbyales</taxon>
        <taxon>Leptolyngbyaceae</taxon>
        <taxon>Leptolyngbya group</taxon>
        <taxon>Leptolyngbya</taxon>
        <taxon>environmental samples</taxon>
    </lineage>
</organism>
<proteinExistence type="predicted"/>